<dbReference type="Gene3D" id="3.40.50.150">
    <property type="entry name" value="Vaccinia Virus protein VP39"/>
    <property type="match status" value="1"/>
</dbReference>
<protein>
    <recommendedName>
        <fullName evidence="1">Type II methyltransferase M.TaqI-like domain-containing protein</fullName>
    </recommendedName>
</protein>
<evidence type="ECO:0000313" key="3">
    <source>
        <dbReference type="Proteomes" id="UP000465302"/>
    </source>
</evidence>
<dbReference type="GO" id="GO:0006304">
    <property type="term" value="P:DNA modification"/>
    <property type="evidence" value="ECO:0007669"/>
    <property type="project" value="InterPro"/>
</dbReference>
<proteinExistence type="predicted"/>
<dbReference type="PROSITE" id="PS00092">
    <property type="entry name" value="N6_MTASE"/>
    <property type="match status" value="1"/>
</dbReference>
<dbReference type="AlphaFoldDB" id="A0A7I9W8M0"/>
<dbReference type="Pfam" id="PF07669">
    <property type="entry name" value="Eco57I"/>
    <property type="match status" value="1"/>
</dbReference>
<dbReference type="GO" id="GO:0009007">
    <property type="term" value="F:site-specific DNA-methyltransferase (adenine-specific) activity"/>
    <property type="evidence" value="ECO:0007669"/>
    <property type="project" value="UniProtKB-EC"/>
</dbReference>
<gene>
    <name evidence="2" type="ORF">MAGR_54920</name>
</gene>
<feature type="domain" description="Type II methyltransferase M.TaqI-like" evidence="1">
    <location>
        <begin position="12"/>
        <end position="117"/>
    </location>
</feature>
<dbReference type="InterPro" id="IPR011639">
    <property type="entry name" value="MethylTrfase_TaqI-like_dom"/>
</dbReference>
<dbReference type="InterPro" id="IPR029063">
    <property type="entry name" value="SAM-dependent_MTases_sf"/>
</dbReference>
<comment type="caution">
    <text evidence="2">The sequence shown here is derived from an EMBL/GenBank/DDBJ whole genome shotgun (WGS) entry which is preliminary data.</text>
</comment>
<dbReference type="GO" id="GO:0003676">
    <property type="term" value="F:nucleic acid binding"/>
    <property type="evidence" value="ECO:0007669"/>
    <property type="project" value="InterPro"/>
</dbReference>
<evidence type="ECO:0000313" key="2">
    <source>
        <dbReference type="EMBL" id="GFG54051.1"/>
    </source>
</evidence>
<dbReference type="InterPro" id="IPR002052">
    <property type="entry name" value="DNA_methylase_N6_adenine_CS"/>
</dbReference>
<dbReference type="RefSeq" id="WP_371871054.1">
    <property type="nucleotide sequence ID" value="NZ_BLKS01000001.1"/>
</dbReference>
<evidence type="ECO:0000259" key="1">
    <source>
        <dbReference type="Pfam" id="PF07669"/>
    </source>
</evidence>
<organism evidence="2 3">
    <name type="scientific">Mycolicibacterium agri</name>
    <name type="common">Mycobacterium agri</name>
    <dbReference type="NCBI Taxonomy" id="36811"/>
    <lineage>
        <taxon>Bacteria</taxon>
        <taxon>Bacillati</taxon>
        <taxon>Actinomycetota</taxon>
        <taxon>Actinomycetes</taxon>
        <taxon>Mycobacteriales</taxon>
        <taxon>Mycobacteriaceae</taxon>
        <taxon>Mycolicibacterium</taxon>
    </lineage>
</organism>
<dbReference type="SUPFAM" id="SSF53335">
    <property type="entry name" value="S-adenosyl-L-methionine-dependent methyltransferases"/>
    <property type="match status" value="1"/>
</dbReference>
<name>A0A7I9W8M0_MYCAG</name>
<accession>A0A7I9W8M0</accession>
<dbReference type="Proteomes" id="UP000465302">
    <property type="component" value="Unassembled WGS sequence"/>
</dbReference>
<dbReference type="EMBL" id="BLKS01000001">
    <property type="protein sequence ID" value="GFG54051.1"/>
    <property type="molecule type" value="Genomic_DNA"/>
</dbReference>
<dbReference type="GO" id="GO:0032259">
    <property type="term" value="P:methylation"/>
    <property type="evidence" value="ECO:0007669"/>
    <property type="project" value="InterPro"/>
</dbReference>
<sequence length="143" mass="16141">MELISRSRKRAARVKAKTKVTVVIGNPPYRERAEGMGGWVERGSGADPYKPLDDFRAEGNGRHEFNLKNLYVYFWRWGTWKVFDANRDQPNGDTGIVCYITTSGYLRGPGFKGMREYGYVNSNWPRLVQVAPPGKAGVAVPIE</sequence>
<reference evidence="2 3" key="1">
    <citation type="journal article" date="2019" name="Emerg. Microbes Infect.">
        <title>Comprehensive subspecies identification of 175 nontuberculous mycobacteria species based on 7547 genomic profiles.</title>
        <authorList>
            <person name="Matsumoto Y."/>
            <person name="Kinjo T."/>
            <person name="Motooka D."/>
            <person name="Nabeya D."/>
            <person name="Jung N."/>
            <person name="Uechi K."/>
            <person name="Horii T."/>
            <person name="Iida T."/>
            <person name="Fujita J."/>
            <person name="Nakamura S."/>
        </authorList>
    </citation>
    <scope>NUCLEOTIDE SEQUENCE [LARGE SCALE GENOMIC DNA]</scope>
    <source>
        <strain evidence="2 3">JCM 6377</strain>
    </source>
</reference>